<evidence type="ECO:0000313" key="3">
    <source>
        <dbReference type="RefSeq" id="XP_014498090.1"/>
    </source>
</evidence>
<reference evidence="3" key="2">
    <citation type="submission" date="2025-08" db="UniProtKB">
        <authorList>
            <consortium name="RefSeq"/>
        </authorList>
    </citation>
    <scope>IDENTIFICATION</scope>
    <source>
        <tissue evidence="3">Leaf</tissue>
    </source>
</reference>
<feature type="repeat" description="WD" evidence="1">
    <location>
        <begin position="305"/>
        <end position="339"/>
    </location>
</feature>
<keyword evidence="1" id="KW-0853">WD repeat</keyword>
<dbReference type="RefSeq" id="XP_014498090.1">
    <property type="nucleotide sequence ID" value="XM_014642604.2"/>
</dbReference>
<dbReference type="AlphaFoldDB" id="A0A1S3TWG9"/>
<dbReference type="SMART" id="SM00320">
    <property type="entry name" value="WD40"/>
    <property type="match status" value="3"/>
</dbReference>
<keyword evidence="2" id="KW-1185">Reference proteome</keyword>
<dbReference type="Pfam" id="PF00400">
    <property type="entry name" value="WD40"/>
    <property type="match status" value="1"/>
</dbReference>
<protein>
    <submittedName>
        <fullName evidence="3">Uncharacterized WD repeat-containing protein C2A9.03</fullName>
    </submittedName>
</protein>
<dbReference type="PANTHER" id="PTHR43991:SF21">
    <property type="entry name" value="GAMYB-BINDING PROTEIN"/>
    <property type="match status" value="1"/>
</dbReference>
<dbReference type="KEGG" id="vra:106759434"/>
<accession>A0A1S3TWG9</accession>
<dbReference type="Gene3D" id="2.130.10.10">
    <property type="entry name" value="YVTN repeat-like/Quinoprotein amine dehydrogenase"/>
    <property type="match status" value="1"/>
</dbReference>
<dbReference type="PROSITE" id="PS50294">
    <property type="entry name" value="WD_REPEATS_REGION"/>
    <property type="match status" value="1"/>
</dbReference>
<gene>
    <name evidence="3" type="primary">LOC106759434</name>
</gene>
<dbReference type="OrthoDB" id="20669at2759"/>
<dbReference type="InterPro" id="IPR001680">
    <property type="entry name" value="WD40_rpt"/>
</dbReference>
<dbReference type="InterPro" id="IPR015943">
    <property type="entry name" value="WD40/YVTN_repeat-like_dom_sf"/>
</dbReference>
<name>A0A1S3TWG9_VIGRR</name>
<dbReference type="GeneID" id="106759434"/>
<evidence type="ECO:0000313" key="2">
    <source>
        <dbReference type="Proteomes" id="UP000087766"/>
    </source>
</evidence>
<dbReference type="FunFam" id="2.130.10.10:FF:000637">
    <property type="entry name" value="WD-40 repeat family protein"/>
    <property type="match status" value="1"/>
</dbReference>
<dbReference type="Proteomes" id="UP000087766">
    <property type="component" value="Chromosome 4"/>
</dbReference>
<sequence length="437" mass="49801">MSNHDDMNPFDQMDEDDFFDEIDYQNHGGDAALDEYEMLTKVTDTSAAQARKGKDIQGIPWERLNISRERYRLTRLEQYRNFENILTSGDAVDKESKQMEKGGNYYEFFYNTRMVKPTILHFQLRNLVWATSKHDVYLVSNYSVNHWSSISGTLSEIINFAGHVAPTERHVGNLLEGFSQTQISTLAVKDKLLVAGGFQGELTCKRLDQKGVSFCTRTTHDDNAITNAIEIYDSLSGATHIIASNNDCGVREYDTERFQLLNNFQFSWPVNHTSISPDRKLMTVVGDNLDGLLVDPQNGKTVATLVGHRDYSFASAWHPNGCTFATGNQDKTCRVWDVRHLSSPVAILRGNLGATRSIRFSSDGQYMVVAEPADFVHVYSTKADYKIRQEIDFFGEISGVCLSPDDECMYIGIWDRTYASLLQYNRKHQYQYLDAYY</sequence>
<reference evidence="2" key="1">
    <citation type="journal article" date="2014" name="Nat. Commun.">
        <title>Genome sequence of mungbean and insights into evolution within Vigna species.</title>
        <authorList>
            <person name="Kang Y.J."/>
            <person name="Kim S.K."/>
            <person name="Kim M.Y."/>
            <person name="Lestari P."/>
            <person name="Kim K.H."/>
            <person name="Ha B.K."/>
            <person name="Jun T.H."/>
            <person name="Hwang W.J."/>
            <person name="Lee T."/>
            <person name="Lee J."/>
            <person name="Shim S."/>
            <person name="Yoon M.Y."/>
            <person name="Jang Y.E."/>
            <person name="Han K.S."/>
            <person name="Taeprayoon P."/>
            <person name="Yoon N."/>
            <person name="Somta P."/>
            <person name="Tanya P."/>
            <person name="Kim K.S."/>
            <person name="Gwag J.G."/>
            <person name="Moon J.K."/>
            <person name="Lee Y.H."/>
            <person name="Park B.S."/>
            <person name="Bombarely A."/>
            <person name="Doyle J.J."/>
            <person name="Jackson S.A."/>
            <person name="Schafleitner R."/>
            <person name="Srinives P."/>
            <person name="Varshney R.K."/>
            <person name="Lee S.H."/>
        </authorList>
    </citation>
    <scope>NUCLEOTIDE SEQUENCE [LARGE SCALE GENOMIC DNA]</scope>
    <source>
        <strain evidence="2">cv. VC1973A</strain>
    </source>
</reference>
<dbReference type="InterPro" id="IPR036322">
    <property type="entry name" value="WD40_repeat_dom_sf"/>
</dbReference>
<proteinExistence type="predicted"/>
<dbReference type="PANTHER" id="PTHR43991">
    <property type="entry name" value="WD REPEAT PROTEIN (AFU_ORTHOLOGUE AFUA_8G05640)-RELATED"/>
    <property type="match status" value="1"/>
</dbReference>
<evidence type="ECO:0000256" key="1">
    <source>
        <dbReference type="PROSITE-ProRule" id="PRU00221"/>
    </source>
</evidence>
<dbReference type="SUPFAM" id="SSF50978">
    <property type="entry name" value="WD40 repeat-like"/>
    <property type="match status" value="1"/>
</dbReference>
<dbReference type="PROSITE" id="PS50082">
    <property type="entry name" value="WD_REPEATS_2"/>
    <property type="match status" value="1"/>
</dbReference>
<organism evidence="2 3">
    <name type="scientific">Vigna radiata var. radiata</name>
    <name type="common">Mung bean</name>
    <name type="synonym">Phaseolus aureus</name>
    <dbReference type="NCBI Taxonomy" id="3916"/>
    <lineage>
        <taxon>Eukaryota</taxon>
        <taxon>Viridiplantae</taxon>
        <taxon>Streptophyta</taxon>
        <taxon>Embryophyta</taxon>
        <taxon>Tracheophyta</taxon>
        <taxon>Spermatophyta</taxon>
        <taxon>Magnoliopsida</taxon>
        <taxon>eudicotyledons</taxon>
        <taxon>Gunneridae</taxon>
        <taxon>Pentapetalae</taxon>
        <taxon>rosids</taxon>
        <taxon>fabids</taxon>
        <taxon>Fabales</taxon>
        <taxon>Fabaceae</taxon>
        <taxon>Papilionoideae</taxon>
        <taxon>50 kb inversion clade</taxon>
        <taxon>NPAAA clade</taxon>
        <taxon>indigoferoid/millettioid clade</taxon>
        <taxon>Phaseoleae</taxon>
        <taxon>Vigna</taxon>
    </lineage>
</organism>